<gene>
    <name evidence="2" type="ORF">ACFQET_00755</name>
</gene>
<keyword evidence="2" id="KW-0503">Monooxygenase</keyword>
<dbReference type="RefSeq" id="WP_125638394.1">
    <property type="nucleotide sequence ID" value="NZ_JBHSSJ010000001.1"/>
</dbReference>
<feature type="domain" description="ABM" evidence="1">
    <location>
        <begin position="8"/>
        <end position="97"/>
    </location>
</feature>
<name>A0ABW1TMV3_9LACO</name>
<dbReference type="Gene3D" id="3.30.70.100">
    <property type="match status" value="1"/>
</dbReference>
<evidence type="ECO:0000313" key="2">
    <source>
        <dbReference type="EMBL" id="MFC6274043.1"/>
    </source>
</evidence>
<dbReference type="Proteomes" id="UP001596191">
    <property type="component" value="Unassembled WGS sequence"/>
</dbReference>
<proteinExistence type="predicted"/>
<dbReference type="Pfam" id="PF03992">
    <property type="entry name" value="ABM"/>
    <property type="match status" value="1"/>
</dbReference>
<reference evidence="3" key="1">
    <citation type="journal article" date="2019" name="Int. J. Syst. Evol. Microbiol.">
        <title>The Global Catalogue of Microorganisms (GCM) 10K type strain sequencing project: providing services to taxonomists for standard genome sequencing and annotation.</title>
        <authorList>
            <consortium name="The Broad Institute Genomics Platform"/>
            <consortium name="The Broad Institute Genome Sequencing Center for Infectious Disease"/>
            <person name="Wu L."/>
            <person name="Ma J."/>
        </authorList>
    </citation>
    <scope>NUCLEOTIDE SEQUENCE [LARGE SCALE GENOMIC DNA]</scope>
    <source>
        <strain evidence="3">CCM 8907</strain>
    </source>
</reference>
<dbReference type="InterPro" id="IPR011008">
    <property type="entry name" value="Dimeric_a/b-barrel"/>
</dbReference>
<evidence type="ECO:0000259" key="1">
    <source>
        <dbReference type="PROSITE" id="PS51725"/>
    </source>
</evidence>
<dbReference type="InterPro" id="IPR007138">
    <property type="entry name" value="ABM_dom"/>
</dbReference>
<dbReference type="SUPFAM" id="SSF54909">
    <property type="entry name" value="Dimeric alpha+beta barrel"/>
    <property type="match status" value="1"/>
</dbReference>
<organism evidence="2 3">
    <name type="scientific">Levilactobacillus tangyuanensis</name>
    <dbReference type="NCBI Taxonomy" id="2486021"/>
    <lineage>
        <taxon>Bacteria</taxon>
        <taxon>Bacillati</taxon>
        <taxon>Bacillota</taxon>
        <taxon>Bacilli</taxon>
        <taxon>Lactobacillales</taxon>
        <taxon>Lactobacillaceae</taxon>
        <taxon>Levilactobacillus</taxon>
    </lineage>
</organism>
<accession>A0ABW1TMV3</accession>
<keyword evidence="3" id="KW-1185">Reference proteome</keyword>
<dbReference type="GO" id="GO:0004497">
    <property type="term" value="F:monooxygenase activity"/>
    <property type="evidence" value="ECO:0007669"/>
    <property type="project" value="UniProtKB-KW"/>
</dbReference>
<keyword evidence="2" id="KW-0560">Oxidoreductase</keyword>
<dbReference type="EC" id="1.-.-.-" evidence="2"/>
<protein>
    <submittedName>
        <fullName evidence="2">Quinol monooxygenase</fullName>
        <ecNumber evidence="2">1.-.-.-</ecNumber>
    </submittedName>
</protein>
<comment type="caution">
    <text evidence="2">The sequence shown here is derived from an EMBL/GenBank/DDBJ whole genome shotgun (WGS) entry which is preliminary data.</text>
</comment>
<sequence length="218" mass="24151">MSEGGQPLFRLFKIKIDGDQQARFATVGRQNLLTSHANEPGTLAMYSTRLLSDPSEKRVIEMYRDEASYDVHAHSPQFAAFRSMAQDVVRESKVINLRPALVLERSEPLTATGDAGYRLELTEVTVKADQGQPFKKLLVDSQRHLFKTESEVLVTAVGQSMVDPQSWVIFRVSCGEAATQAAVDQDYQRQVANLVDHTETVQLAAETLVTQGGLSIID</sequence>
<evidence type="ECO:0000313" key="3">
    <source>
        <dbReference type="Proteomes" id="UP001596191"/>
    </source>
</evidence>
<dbReference type="EMBL" id="JBHSSJ010000001">
    <property type="protein sequence ID" value="MFC6274043.1"/>
    <property type="molecule type" value="Genomic_DNA"/>
</dbReference>
<dbReference type="PROSITE" id="PS51725">
    <property type="entry name" value="ABM"/>
    <property type="match status" value="1"/>
</dbReference>